<reference evidence="3" key="2">
    <citation type="journal article" date="2021" name="Sci. Data">
        <title>Chromosome-scale genome sequencing, assembly and annotation of six genomes from subfamily Leishmaniinae.</title>
        <authorList>
            <person name="Almutairi H."/>
            <person name="Urbaniak M.D."/>
            <person name="Bates M.D."/>
            <person name="Jariyapan N."/>
            <person name="Kwakye-Nuako G."/>
            <person name="Thomaz Soccol V."/>
            <person name="Al-Salem W.S."/>
            <person name="Dillon R.J."/>
            <person name="Bates P.A."/>
            <person name="Gatherer D."/>
        </authorList>
    </citation>
    <scope>NUCLEOTIDE SEQUENCE [LARGE SCALE GENOMIC DNA]</scope>
</reference>
<name>A0A836KSU3_9TRYP</name>
<dbReference type="RefSeq" id="XP_067178133.1">
    <property type="nucleotide sequence ID" value="XM_067322768.1"/>
</dbReference>
<feature type="compositionally biased region" description="Polar residues" evidence="1">
    <location>
        <begin position="236"/>
        <end position="248"/>
    </location>
</feature>
<organism evidence="2 3">
    <name type="scientific">Leishmania martiniquensis</name>
    <dbReference type="NCBI Taxonomy" id="1580590"/>
    <lineage>
        <taxon>Eukaryota</taxon>
        <taxon>Discoba</taxon>
        <taxon>Euglenozoa</taxon>
        <taxon>Kinetoplastea</taxon>
        <taxon>Metakinetoplastina</taxon>
        <taxon>Trypanosomatida</taxon>
        <taxon>Trypanosomatidae</taxon>
        <taxon>Leishmaniinae</taxon>
        <taxon>Leishmania</taxon>
    </lineage>
</organism>
<evidence type="ECO:0000313" key="2">
    <source>
        <dbReference type="EMBL" id="KAG5476963.1"/>
    </source>
</evidence>
<protein>
    <recommendedName>
        <fullName evidence="4">PUB domain-containing protein</fullName>
    </recommendedName>
</protein>
<sequence length="436" mass="48526">MNPAAAQVAATARLNEQSVPLLITCLHASAVSASSAEVCRAFHIIEKLLSNRMRHPTEQRYASFSATSTAWVDSVAPLVYVLRLAAWMGCTLTAEGARYVFVDSLGETNARGSGDAEGRRQLMDRLDELRCVASVWSTSTVETSGEASRRYQEAYQQLLQLFQSVQDSTDREKMWARHTDHLQLYRLRACARDVEWRQATVRSPAISDVPDREGAASWTVRAQRELDSSLHVPGSLPSSDEQGPSPTQALPILETQPGPRCESKALSICVADESIQWLLSRASLCELRRMCESAAAESTTSFSGGKERGSLTVVPLTPGFSVTVAKKLRQRAQREQHQRYLDTTGPAYRRLGHEERHRGESLIINIAAILEQLAVVTEAQGLVRHDRYEARRLLDEFRQDGDLAKLYALEVRYTAELEEAKLLHGKPLVYAASFEK</sequence>
<dbReference type="EMBL" id="JAFEUZ010000025">
    <property type="protein sequence ID" value="KAG5476963.1"/>
    <property type="molecule type" value="Genomic_DNA"/>
</dbReference>
<keyword evidence="3" id="KW-1185">Reference proteome</keyword>
<dbReference type="SUPFAM" id="SSF143503">
    <property type="entry name" value="PUG domain-like"/>
    <property type="match status" value="1"/>
</dbReference>
<dbReference type="AlphaFoldDB" id="A0A836KSU3"/>
<accession>A0A836KSU3</accession>
<dbReference type="OrthoDB" id="263816at2759"/>
<evidence type="ECO:0008006" key="4">
    <source>
        <dbReference type="Google" id="ProtNLM"/>
    </source>
</evidence>
<comment type="caution">
    <text evidence="2">The sequence shown here is derived from an EMBL/GenBank/DDBJ whole genome shotgun (WGS) entry which is preliminary data.</text>
</comment>
<evidence type="ECO:0000256" key="1">
    <source>
        <dbReference type="SAM" id="MobiDB-lite"/>
    </source>
</evidence>
<proteinExistence type="predicted"/>
<feature type="region of interest" description="Disordered" evidence="1">
    <location>
        <begin position="229"/>
        <end position="256"/>
    </location>
</feature>
<evidence type="ECO:0000313" key="3">
    <source>
        <dbReference type="Proteomes" id="UP000673552"/>
    </source>
</evidence>
<reference evidence="3" key="1">
    <citation type="journal article" date="2021" name="Microbiol. Resour. Announc.">
        <title>LGAAP: Leishmaniinae Genome Assembly and Annotation Pipeline.</title>
        <authorList>
            <person name="Almutairi H."/>
            <person name="Urbaniak M.D."/>
            <person name="Bates M.D."/>
            <person name="Jariyapan N."/>
            <person name="Kwakye-Nuako G."/>
            <person name="Thomaz-Soccol V."/>
            <person name="Al-Salem W.S."/>
            <person name="Dillon R.J."/>
            <person name="Bates P.A."/>
            <person name="Gatherer D."/>
        </authorList>
    </citation>
    <scope>NUCLEOTIDE SEQUENCE [LARGE SCALE GENOMIC DNA]</scope>
</reference>
<dbReference type="KEGG" id="lmat:92515280"/>
<dbReference type="InterPro" id="IPR036339">
    <property type="entry name" value="PUB-like_dom_sf"/>
</dbReference>
<gene>
    <name evidence="2" type="ORF">LSCM1_05297</name>
</gene>
<dbReference type="Proteomes" id="UP000673552">
    <property type="component" value="Unassembled WGS sequence"/>
</dbReference>
<dbReference type="GeneID" id="92515280"/>